<dbReference type="OrthoDB" id="5377981at2"/>
<protein>
    <recommendedName>
        <fullName evidence="1">Beta-lactamase-related domain-containing protein</fullName>
    </recommendedName>
</protein>
<organism evidence="2 3">
    <name type="scientific">Hyphomonas pacifica</name>
    <dbReference type="NCBI Taxonomy" id="1280941"/>
    <lineage>
        <taxon>Bacteria</taxon>
        <taxon>Pseudomonadati</taxon>
        <taxon>Pseudomonadota</taxon>
        <taxon>Alphaproteobacteria</taxon>
        <taxon>Hyphomonadales</taxon>
        <taxon>Hyphomonadaceae</taxon>
        <taxon>Hyphomonas</taxon>
    </lineage>
</organism>
<dbReference type="STRING" id="1280941.HY2_04725"/>
<accession>A0A328K1J4</accession>
<sequence>MFEHDLTDPHDVGLNADRLDAIPEYFQEHYLDSGKLPCVATLVSRGGEVALEDYSGTTELGAGKPIGPDTIFRIYSMTKPVTSLAAMMLFEEGKLRLDHEVSRYIPEFADTQVFDSGNREDYTTRKPDREITLLDLFTHTSGIPYGFLMQDETDALYRKHKISETKETLLEMSKRIAGLPLAFSPGERWCYGHSIDVLGAVVEIVSGQPLDEFFRERIFGPLGMEDTDFWVPEDKIDRLMACYSKHPITGEVTESDGAGAASKLFSKRPTLLNAGGGLVSTVRDYHRFCLMLMRGGTLDDARIISPKTWEFMRQNHLPDGKTIKDMGDKTFSEARMEGNGFGLGGSVLVDPVASMQPSSQGNFSWGGLASTFFWIDPVEEMIAIQATQMIPSGTYPIRPQLQQLVYAAVDW</sequence>
<gene>
    <name evidence="2" type="ORF">HY3_04425</name>
</gene>
<comment type="caution">
    <text evidence="2">The sequence shown here is derived from an EMBL/GenBank/DDBJ whole genome shotgun (WGS) entry which is preliminary data.</text>
</comment>
<keyword evidence="3" id="KW-1185">Reference proteome</keyword>
<dbReference type="Pfam" id="PF00144">
    <property type="entry name" value="Beta-lactamase"/>
    <property type="match status" value="1"/>
</dbReference>
<name>A0A062TUA2_9PROT</name>
<dbReference type="InterPro" id="IPR001466">
    <property type="entry name" value="Beta-lactam-related"/>
</dbReference>
<evidence type="ECO:0000313" key="3">
    <source>
        <dbReference type="Proteomes" id="UP000249123"/>
    </source>
</evidence>
<reference evidence="2 3" key="1">
    <citation type="submission" date="2013-04" db="EMBL/GenBank/DDBJ databases">
        <title>Hyphomonas sp. T24B3 Genome Sequencing.</title>
        <authorList>
            <person name="Lai Q."/>
            <person name="Shao Z."/>
        </authorList>
    </citation>
    <scope>NUCLEOTIDE SEQUENCE [LARGE SCALE GENOMIC DNA]</scope>
    <source>
        <strain evidence="2 3">T24B3</strain>
    </source>
</reference>
<proteinExistence type="predicted"/>
<dbReference type="InterPro" id="IPR050789">
    <property type="entry name" value="Diverse_Enzym_Activities"/>
</dbReference>
<accession>A0A062TUA2</accession>
<dbReference type="SUPFAM" id="SSF56601">
    <property type="entry name" value="beta-lactamase/transpeptidase-like"/>
    <property type="match status" value="1"/>
</dbReference>
<evidence type="ECO:0000313" key="2">
    <source>
        <dbReference type="EMBL" id="RAN31340.1"/>
    </source>
</evidence>
<dbReference type="PANTHER" id="PTHR43283">
    <property type="entry name" value="BETA-LACTAMASE-RELATED"/>
    <property type="match status" value="1"/>
</dbReference>
<feature type="domain" description="Beta-lactamase-related" evidence="1">
    <location>
        <begin position="28"/>
        <end position="384"/>
    </location>
</feature>
<dbReference type="Gene3D" id="3.40.710.10">
    <property type="entry name" value="DD-peptidase/beta-lactamase superfamily"/>
    <property type="match status" value="1"/>
</dbReference>
<evidence type="ECO:0000259" key="1">
    <source>
        <dbReference type="Pfam" id="PF00144"/>
    </source>
</evidence>
<dbReference type="eggNOG" id="COG1680">
    <property type="taxonomic scope" value="Bacteria"/>
</dbReference>
<dbReference type="AlphaFoldDB" id="A0A062TUA2"/>
<dbReference type="EMBL" id="AWFB01000056">
    <property type="protein sequence ID" value="RAN31340.1"/>
    <property type="molecule type" value="Genomic_DNA"/>
</dbReference>
<dbReference type="RefSeq" id="WP_034828761.1">
    <property type="nucleotide sequence ID" value="NZ_AWFA01000056.1"/>
</dbReference>
<dbReference type="InterPro" id="IPR012338">
    <property type="entry name" value="Beta-lactam/transpept-like"/>
</dbReference>
<dbReference type="PANTHER" id="PTHR43283:SF3">
    <property type="entry name" value="BETA-LACTAMASE FAMILY PROTEIN (AFU_ORTHOLOGUE AFUA_5G07500)"/>
    <property type="match status" value="1"/>
</dbReference>
<dbReference type="Proteomes" id="UP000249123">
    <property type="component" value="Unassembled WGS sequence"/>
</dbReference>